<dbReference type="PANTHER" id="PTHR46268:SF6">
    <property type="entry name" value="UNIVERSAL STRESS PROTEIN UP12"/>
    <property type="match status" value="1"/>
</dbReference>
<protein>
    <submittedName>
        <fullName evidence="3">Universal stress protein</fullName>
    </submittedName>
</protein>
<evidence type="ECO:0000313" key="4">
    <source>
        <dbReference type="Proteomes" id="UP000256708"/>
    </source>
</evidence>
<reference evidence="4" key="1">
    <citation type="submission" date="2018-08" db="EMBL/GenBank/DDBJ databases">
        <authorList>
            <person name="Liu Z.-W."/>
            <person name="Du Z.-J."/>
        </authorList>
    </citation>
    <scope>NUCLEOTIDE SEQUENCE [LARGE SCALE GENOMIC DNA]</scope>
    <source>
        <strain evidence="4">H4X</strain>
    </source>
</reference>
<dbReference type="Proteomes" id="UP000256708">
    <property type="component" value="Unassembled WGS sequence"/>
</dbReference>
<comment type="similarity">
    <text evidence="1">Belongs to the universal stress protein A family.</text>
</comment>
<evidence type="ECO:0000313" key="3">
    <source>
        <dbReference type="EMBL" id="RDV16005.1"/>
    </source>
</evidence>
<dbReference type="PRINTS" id="PR01438">
    <property type="entry name" value="UNVRSLSTRESS"/>
</dbReference>
<dbReference type="Pfam" id="PF00582">
    <property type="entry name" value="Usp"/>
    <property type="match status" value="2"/>
</dbReference>
<dbReference type="AlphaFoldDB" id="A0A3D8LF09"/>
<organism evidence="3 4">
    <name type="scientific">Pontibacter diazotrophicus</name>
    <dbReference type="NCBI Taxonomy" id="1400979"/>
    <lineage>
        <taxon>Bacteria</taxon>
        <taxon>Pseudomonadati</taxon>
        <taxon>Bacteroidota</taxon>
        <taxon>Cytophagia</taxon>
        <taxon>Cytophagales</taxon>
        <taxon>Hymenobacteraceae</taxon>
        <taxon>Pontibacter</taxon>
    </lineage>
</organism>
<dbReference type="Gene3D" id="3.40.50.12370">
    <property type="match status" value="1"/>
</dbReference>
<dbReference type="RefSeq" id="WP_115564718.1">
    <property type="nucleotide sequence ID" value="NZ_QRGR01000006.1"/>
</dbReference>
<feature type="domain" description="UspA" evidence="2">
    <location>
        <begin position="156"/>
        <end position="280"/>
    </location>
</feature>
<proteinExistence type="inferred from homology"/>
<dbReference type="PANTHER" id="PTHR46268">
    <property type="entry name" value="STRESS RESPONSE PROTEIN NHAX"/>
    <property type="match status" value="1"/>
</dbReference>
<dbReference type="EMBL" id="QRGR01000006">
    <property type="protein sequence ID" value="RDV16005.1"/>
    <property type="molecule type" value="Genomic_DNA"/>
</dbReference>
<comment type="caution">
    <text evidence="3">The sequence shown here is derived from an EMBL/GenBank/DDBJ whole genome shotgun (WGS) entry which is preliminary data.</text>
</comment>
<dbReference type="InterPro" id="IPR006015">
    <property type="entry name" value="Universal_stress_UspA"/>
</dbReference>
<name>A0A3D8LF09_9BACT</name>
<sequence length="285" mass="31459">MEKILCPVDFSDTSGRAIEYAVYIAQHAGAHLSLLHVLHLPIVDTSETALVASELLGEQKRDAAVKLDALILEMENRYGANRDGGFTCDYILKEALLTDITNELTASGGYELIVMGTTGLDNTMEELLIGSNTEAVIEEVKSPVLSIPATAPAPSFEKIVYASDYSEEDRNALKQVVNLGSFFGSQIDVVHVVKSQGATHSEEAEHFWAELQKLFPNVPLNFQEITNKHRDEGLKAYFKKAGGEVLAIVRRKKGFLRELFTQSLAERLTYQAEVPLLVLHGQKIK</sequence>
<feature type="domain" description="UspA" evidence="2">
    <location>
        <begin position="2"/>
        <end position="147"/>
    </location>
</feature>
<evidence type="ECO:0000259" key="2">
    <source>
        <dbReference type="Pfam" id="PF00582"/>
    </source>
</evidence>
<gene>
    <name evidence="3" type="ORF">DXT99_06425</name>
</gene>
<keyword evidence="4" id="KW-1185">Reference proteome</keyword>
<accession>A0A3D8LF09</accession>
<evidence type="ECO:0000256" key="1">
    <source>
        <dbReference type="ARBA" id="ARBA00008791"/>
    </source>
</evidence>
<dbReference type="CDD" id="cd00293">
    <property type="entry name" value="USP-like"/>
    <property type="match status" value="2"/>
</dbReference>
<dbReference type="OrthoDB" id="1522603at2"/>
<dbReference type="InterPro" id="IPR006016">
    <property type="entry name" value="UspA"/>
</dbReference>
<dbReference type="SUPFAM" id="SSF52402">
    <property type="entry name" value="Adenine nucleotide alpha hydrolases-like"/>
    <property type="match status" value="2"/>
</dbReference>